<keyword evidence="2" id="KW-0934">Plastid</keyword>
<reference evidence="2" key="1">
    <citation type="submission" date="2017-03" db="EMBL/GenBank/DDBJ databases">
        <title>Chloroplast genome evolution in siphonous green algae.</title>
        <authorList>
            <person name="Cremen M.C."/>
            <person name="Marcelino V.R."/>
            <person name="Verbruggen H."/>
        </authorList>
    </citation>
    <scope>NUCLEOTIDE SEQUENCE</scope>
</reference>
<accession>A0A2P0QHQ0</accession>
<feature type="region of interest" description="Disordered" evidence="1">
    <location>
        <begin position="1"/>
        <end position="26"/>
    </location>
</feature>
<feature type="compositionally biased region" description="Polar residues" evidence="1">
    <location>
        <begin position="1"/>
        <end position="16"/>
    </location>
</feature>
<sequence>MTSPNSRWSNFGTSQPKLARMKTRRTSSPKIEDLFMIYCLSQMEQEIGVNNTKTETGSARTDSIIYKTEQDPNHRMNGKHMKIQKEDSYPGNNYASADFVVTTN</sequence>
<evidence type="ECO:0000256" key="1">
    <source>
        <dbReference type="SAM" id="MobiDB-lite"/>
    </source>
</evidence>
<name>A0A2P0QHQ0_9CHLO</name>
<geneLocation type="chloroplast" evidence="2"/>
<proteinExistence type="predicted"/>
<dbReference type="RefSeq" id="YP_009472618.1">
    <property type="nucleotide sequence ID" value="NC_037365.1"/>
</dbReference>
<evidence type="ECO:0000313" key="2">
    <source>
        <dbReference type="EMBL" id="ARO74301.1"/>
    </source>
</evidence>
<keyword evidence="2" id="KW-0150">Chloroplast</keyword>
<dbReference type="EMBL" id="KY819065">
    <property type="protein sequence ID" value="ARO74301.1"/>
    <property type="molecule type" value="Genomic_DNA"/>
</dbReference>
<protein>
    <submittedName>
        <fullName evidence="2">Uncharacterized protein</fullName>
    </submittedName>
</protein>
<dbReference type="GeneID" id="37277691"/>
<gene>
    <name evidence="2" type="primary">orf104</name>
</gene>
<organism evidence="2">
    <name type="scientific">Rhipilia penicilloides</name>
    <dbReference type="NCBI Taxonomy" id="1979422"/>
    <lineage>
        <taxon>Eukaryota</taxon>
        <taxon>Viridiplantae</taxon>
        <taxon>Chlorophyta</taxon>
        <taxon>core chlorophytes</taxon>
        <taxon>Ulvophyceae</taxon>
        <taxon>TCBD clade</taxon>
        <taxon>Bryopsidales</taxon>
        <taxon>Halimedineae</taxon>
        <taxon>Halimedaceae</taxon>
        <taxon>Rhipileae</taxon>
        <taxon>Rhipilia</taxon>
    </lineage>
</organism>
<dbReference type="AlphaFoldDB" id="A0A2P0QHQ0"/>